<evidence type="ECO:0000256" key="2">
    <source>
        <dbReference type="ARBA" id="ARBA00022448"/>
    </source>
</evidence>
<keyword evidence="4 8" id="KW-0812">Transmembrane</keyword>
<dbReference type="STRING" id="1346791.M529_12105"/>
<sequence length="782" mass="84600">MTKIATAPSFLALGCVGALAFATAAHAQQEEPGRKLGGMTVTDTAIEEESIKVEKAESPKYVRPLLDMPQTVTVIGNQTISKQNLLTLRDVLSTIPGITFGAGEGGGGYGDSINLRGQSANTDISIDGVRDSAQYSRTDPFNIEQIEVTNGANSVYSGSGAIGGNINIVTKRPKAEDETLVQAGIGTSDYYRATIDSNVRVSDFVAVRLNAMYHENDVPRRQVDRYERWGVAPTVKIGVDGPTSLTLLYTHQEDKNTPLYGVPYYKNGRFEGPLPGVPYSGYYGYRNIDRQDQTIDQATAIFDHRFSDLLAIRNLSRWQRVEQKLIVDPPQGTYCLADGTLPTGVACGTGQVPGTYYPSGPRGGFRNSENQTLYNQLDLTFSIPGGHSLVLGTSMLQEDYALDNGNVLRNAGGATPNPALDPISIGNPNGIYTGPVNAIRTGHQDGDLFNIAAYAFAAVKIVDQLELNGGVRYEHNRARFRADTIATPAAGGVYTTGGRQDSTDDLFSYRIGLVYKPAENASLYVAYGNSRNPTSTTVRAGCGLAAAANLNIDPCDLSPEQAKNYEIGGKIDLFDGGLQLTAALFRNERTNYRVASNDPFVGNLPVGDGRNKVDGITLGASGNITPDWTIFANYTYLDSKVKQSISDYCLEHPSTSYTPPNTTTALTCPAFDPQAGNSMTNTPKHSGSLFTTYTLPFGLQLGYGLTYQGSFYLSNVTGAPMYKSDSYLIHRAMLSYPITDKFSAQLNVQNFTNKKYYTSIRNNGWANPGEGRSWVLTLGYKL</sequence>
<dbReference type="Gene3D" id="2.170.130.10">
    <property type="entry name" value="TonB-dependent receptor, plug domain"/>
    <property type="match status" value="1"/>
</dbReference>
<organism evidence="13 14">
    <name type="scientific">Sphingobium ummariense RL-3</name>
    <dbReference type="NCBI Taxonomy" id="1346791"/>
    <lineage>
        <taxon>Bacteria</taxon>
        <taxon>Pseudomonadati</taxon>
        <taxon>Pseudomonadota</taxon>
        <taxon>Alphaproteobacteria</taxon>
        <taxon>Sphingomonadales</taxon>
        <taxon>Sphingomonadaceae</taxon>
        <taxon>Sphingobium</taxon>
    </lineage>
</organism>
<evidence type="ECO:0000256" key="7">
    <source>
        <dbReference type="ARBA" id="ARBA00023237"/>
    </source>
</evidence>
<dbReference type="Gene3D" id="2.40.170.20">
    <property type="entry name" value="TonB-dependent receptor, beta-barrel domain"/>
    <property type="match status" value="1"/>
</dbReference>
<dbReference type="PROSITE" id="PS52016">
    <property type="entry name" value="TONB_DEPENDENT_REC_3"/>
    <property type="match status" value="1"/>
</dbReference>
<dbReference type="InterPro" id="IPR012910">
    <property type="entry name" value="Plug_dom"/>
</dbReference>
<evidence type="ECO:0000256" key="10">
    <source>
        <dbReference type="SAM" id="SignalP"/>
    </source>
</evidence>
<feature type="chain" id="PRO_5004577788" evidence="10">
    <location>
        <begin position="28"/>
        <end position="782"/>
    </location>
</feature>
<evidence type="ECO:0000256" key="4">
    <source>
        <dbReference type="ARBA" id="ARBA00022692"/>
    </source>
</evidence>
<proteinExistence type="inferred from homology"/>
<dbReference type="InterPro" id="IPR039426">
    <property type="entry name" value="TonB-dep_rcpt-like"/>
</dbReference>
<dbReference type="InterPro" id="IPR037066">
    <property type="entry name" value="Plug_dom_sf"/>
</dbReference>
<evidence type="ECO:0000256" key="1">
    <source>
        <dbReference type="ARBA" id="ARBA00004571"/>
    </source>
</evidence>
<protein>
    <submittedName>
        <fullName evidence="13">TonB-denpendent receptor</fullName>
    </submittedName>
</protein>
<reference evidence="13 14" key="1">
    <citation type="journal article" date="2013" name="Genome Announc.">
        <title>Draft Genome Sequence of Sphingobium ummariense Strain RL-3, a Hexachlorocyclohexane-Degrading Bacterium.</title>
        <authorList>
            <person name="Kohli P."/>
            <person name="Dua A."/>
            <person name="Sangwan N."/>
            <person name="Oldach P."/>
            <person name="Khurana J.P."/>
            <person name="Lal R."/>
        </authorList>
    </citation>
    <scope>NUCLEOTIDE SEQUENCE [LARGE SCALE GENOMIC DNA]</scope>
    <source>
        <strain evidence="13 14">RL-3</strain>
    </source>
</reference>
<keyword evidence="2 8" id="KW-0813">Transport</keyword>
<evidence type="ECO:0000313" key="13">
    <source>
        <dbReference type="EMBL" id="EQB31896.1"/>
    </source>
</evidence>
<dbReference type="PATRIC" id="fig|1346791.3.peg.2327"/>
<dbReference type="PANTHER" id="PTHR32552">
    <property type="entry name" value="FERRICHROME IRON RECEPTOR-RELATED"/>
    <property type="match status" value="1"/>
</dbReference>
<evidence type="ECO:0000256" key="8">
    <source>
        <dbReference type="PROSITE-ProRule" id="PRU01360"/>
    </source>
</evidence>
<evidence type="ECO:0000256" key="6">
    <source>
        <dbReference type="ARBA" id="ARBA00023136"/>
    </source>
</evidence>
<evidence type="ECO:0000256" key="3">
    <source>
        <dbReference type="ARBA" id="ARBA00022452"/>
    </source>
</evidence>
<feature type="domain" description="TonB-dependent receptor-like beta-barrel" evidence="11">
    <location>
        <begin position="245"/>
        <end position="750"/>
    </location>
</feature>
<keyword evidence="10" id="KW-0732">Signal</keyword>
<dbReference type="Pfam" id="PF00593">
    <property type="entry name" value="TonB_dep_Rec_b-barrel"/>
    <property type="match status" value="1"/>
</dbReference>
<comment type="caution">
    <text evidence="13">The sequence shown here is derived from an EMBL/GenBank/DDBJ whole genome shotgun (WGS) entry which is preliminary data.</text>
</comment>
<gene>
    <name evidence="13" type="ORF">M529_12105</name>
</gene>
<evidence type="ECO:0000256" key="5">
    <source>
        <dbReference type="ARBA" id="ARBA00023077"/>
    </source>
</evidence>
<dbReference type="EMBL" id="AUWY01000085">
    <property type="protein sequence ID" value="EQB31896.1"/>
    <property type="molecule type" value="Genomic_DNA"/>
</dbReference>
<dbReference type="RefSeq" id="WP_021318219.1">
    <property type="nucleotide sequence ID" value="NZ_AUWY01000085.1"/>
</dbReference>
<keyword evidence="13" id="KW-0675">Receptor</keyword>
<comment type="subcellular location">
    <subcellularLocation>
        <location evidence="1 8">Cell outer membrane</location>
        <topology evidence="1 8">Multi-pass membrane protein</topology>
    </subcellularLocation>
</comment>
<feature type="signal peptide" evidence="10">
    <location>
        <begin position="1"/>
        <end position="27"/>
    </location>
</feature>
<evidence type="ECO:0000259" key="11">
    <source>
        <dbReference type="Pfam" id="PF00593"/>
    </source>
</evidence>
<keyword evidence="14" id="KW-1185">Reference proteome</keyword>
<keyword evidence="5 9" id="KW-0798">TonB box</keyword>
<keyword evidence="3 8" id="KW-1134">Transmembrane beta strand</keyword>
<comment type="similarity">
    <text evidence="8 9">Belongs to the TonB-dependent receptor family.</text>
</comment>
<accession>T0J1N8</accession>
<dbReference type="PANTHER" id="PTHR32552:SF83">
    <property type="entry name" value="BLR3904 PROTEIN"/>
    <property type="match status" value="1"/>
</dbReference>
<dbReference type="GO" id="GO:0009279">
    <property type="term" value="C:cell outer membrane"/>
    <property type="evidence" value="ECO:0007669"/>
    <property type="project" value="UniProtKB-SubCell"/>
</dbReference>
<dbReference type="CDD" id="cd01347">
    <property type="entry name" value="ligand_gated_channel"/>
    <property type="match status" value="1"/>
</dbReference>
<dbReference type="GO" id="GO:0015344">
    <property type="term" value="F:siderophore uptake transmembrane transporter activity"/>
    <property type="evidence" value="ECO:0007669"/>
    <property type="project" value="TreeGrafter"/>
</dbReference>
<dbReference type="OrthoDB" id="9760333at2"/>
<keyword evidence="6 8" id="KW-0472">Membrane</keyword>
<feature type="domain" description="TonB-dependent receptor plug" evidence="12">
    <location>
        <begin position="65"/>
        <end position="164"/>
    </location>
</feature>
<keyword evidence="7 8" id="KW-0998">Cell outer membrane</keyword>
<name>T0J1N8_9SPHN</name>
<dbReference type="Pfam" id="PF07715">
    <property type="entry name" value="Plug"/>
    <property type="match status" value="1"/>
</dbReference>
<dbReference type="InterPro" id="IPR036942">
    <property type="entry name" value="Beta-barrel_TonB_sf"/>
</dbReference>
<dbReference type="AlphaFoldDB" id="T0J1N8"/>
<dbReference type="PROSITE" id="PS51257">
    <property type="entry name" value="PROKAR_LIPOPROTEIN"/>
    <property type="match status" value="1"/>
</dbReference>
<evidence type="ECO:0000313" key="14">
    <source>
        <dbReference type="Proteomes" id="UP000015523"/>
    </source>
</evidence>
<evidence type="ECO:0000256" key="9">
    <source>
        <dbReference type="RuleBase" id="RU003357"/>
    </source>
</evidence>
<dbReference type="InterPro" id="IPR000531">
    <property type="entry name" value="Beta-barrel_TonB"/>
</dbReference>
<evidence type="ECO:0000259" key="12">
    <source>
        <dbReference type="Pfam" id="PF07715"/>
    </source>
</evidence>
<dbReference type="SUPFAM" id="SSF56935">
    <property type="entry name" value="Porins"/>
    <property type="match status" value="1"/>
</dbReference>
<dbReference type="eggNOG" id="COG4774">
    <property type="taxonomic scope" value="Bacteria"/>
</dbReference>
<dbReference type="Proteomes" id="UP000015523">
    <property type="component" value="Unassembled WGS sequence"/>
</dbReference>